<comment type="caution">
    <text evidence="2">The sequence shown here is derived from an EMBL/GenBank/DDBJ whole genome shotgun (WGS) entry which is preliminary data.</text>
</comment>
<keyword evidence="3" id="KW-1185">Reference proteome</keyword>
<protein>
    <recommendedName>
        <fullName evidence="1">Heterokaryon incompatibility domain-containing protein</fullName>
    </recommendedName>
</protein>
<accession>A0A3E2GRQ4</accession>
<evidence type="ECO:0000313" key="2">
    <source>
        <dbReference type="EMBL" id="RFU23737.1"/>
    </source>
</evidence>
<dbReference type="EMBL" id="NCSJ02000634">
    <property type="protein sequence ID" value="RFU23737.1"/>
    <property type="molecule type" value="Genomic_DNA"/>
</dbReference>
<dbReference type="Pfam" id="PF06985">
    <property type="entry name" value="HET"/>
    <property type="match status" value="1"/>
</dbReference>
<gene>
    <name evidence="2" type="ORF">B7463_g12600</name>
</gene>
<evidence type="ECO:0000313" key="3">
    <source>
        <dbReference type="Proteomes" id="UP000258309"/>
    </source>
</evidence>
<feature type="non-terminal residue" evidence="2">
    <location>
        <position position="343"/>
    </location>
</feature>
<dbReference type="Proteomes" id="UP000258309">
    <property type="component" value="Unassembled WGS sequence"/>
</dbReference>
<feature type="domain" description="Heterokaryon incompatibility" evidence="1">
    <location>
        <begin position="126"/>
        <end position="248"/>
    </location>
</feature>
<evidence type="ECO:0000259" key="1">
    <source>
        <dbReference type="Pfam" id="PF06985"/>
    </source>
</evidence>
<dbReference type="OrthoDB" id="2157530at2759"/>
<dbReference type="InterPro" id="IPR052895">
    <property type="entry name" value="HetReg/Transcr_Mod"/>
</dbReference>
<feature type="non-terminal residue" evidence="2">
    <location>
        <position position="1"/>
    </location>
</feature>
<dbReference type="InterPro" id="IPR010730">
    <property type="entry name" value="HET"/>
</dbReference>
<name>A0A3E2GRQ4_SCYLI</name>
<reference evidence="2 3" key="1">
    <citation type="submission" date="2018-05" db="EMBL/GenBank/DDBJ databases">
        <title>Draft genome sequence of Scytalidium lignicola DSM 105466, a ubiquitous saprotrophic fungus.</title>
        <authorList>
            <person name="Buettner E."/>
            <person name="Gebauer A.M."/>
            <person name="Hofrichter M."/>
            <person name="Liers C."/>
            <person name="Kellner H."/>
        </authorList>
    </citation>
    <scope>NUCLEOTIDE SEQUENCE [LARGE SCALE GENOMIC DNA]</scope>
    <source>
        <strain evidence="2 3">DSM 105466</strain>
    </source>
</reference>
<dbReference type="PANTHER" id="PTHR24148:SF82">
    <property type="entry name" value="HETEROKARYON INCOMPATIBILITY DOMAIN-CONTAINING PROTEIN"/>
    <property type="match status" value="1"/>
</dbReference>
<dbReference type="PANTHER" id="PTHR24148">
    <property type="entry name" value="ANKYRIN REPEAT DOMAIN-CONTAINING PROTEIN 39 HOMOLOG-RELATED"/>
    <property type="match status" value="1"/>
</dbReference>
<organism evidence="2 3">
    <name type="scientific">Scytalidium lignicola</name>
    <name type="common">Hyphomycete</name>
    <dbReference type="NCBI Taxonomy" id="5539"/>
    <lineage>
        <taxon>Eukaryota</taxon>
        <taxon>Fungi</taxon>
        <taxon>Dikarya</taxon>
        <taxon>Ascomycota</taxon>
        <taxon>Pezizomycotina</taxon>
        <taxon>Leotiomycetes</taxon>
        <taxon>Leotiomycetes incertae sedis</taxon>
        <taxon>Scytalidium</taxon>
    </lineage>
</organism>
<sequence>MFTSLKILDPQRDQHGVVFTRRLEALVFHLRWFSDAIAHSNLINNFRCGTQFESEFDPKFPDLARSKKLMHGTPRLNPASSPQTQFNHRSLSEDHEARILFLEQGNHDDELKCYLRHVKSLQDQEYEALSYVWGEIDGENTMLCEGEPLYITPNLAAALTRLRSADRPRALWVDAICINQEDKKEKTQQVQKMGHIFANATQVIIWLGDELGSDCLAFDSLKRLQSGISNQVKGSKNKKPELGHTNNSDITHVDLTENHVTRLQVAKSSTQALSPSLVISPSLVVSGAFPDEGEILGQPLVVVMAYGHCLTACSALNLGYALVMTDDPIELKSYKEALDTSYS</sequence>
<proteinExistence type="predicted"/>
<dbReference type="AlphaFoldDB" id="A0A3E2GRQ4"/>